<evidence type="ECO:0000313" key="2">
    <source>
        <dbReference type="Proteomes" id="UP000499080"/>
    </source>
</evidence>
<dbReference type="PANTHER" id="PTHR33327:SF3">
    <property type="entry name" value="RNA-DIRECTED DNA POLYMERASE"/>
    <property type="match status" value="1"/>
</dbReference>
<organism evidence="1 2">
    <name type="scientific">Araneus ventricosus</name>
    <name type="common">Orbweaver spider</name>
    <name type="synonym">Epeira ventricosa</name>
    <dbReference type="NCBI Taxonomy" id="182803"/>
    <lineage>
        <taxon>Eukaryota</taxon>
        <taxon>Metazoa</taxon>
        <taxon>Ecdysozoa</taxon>
        <taxon>Arthropoda</taxon>
        <taxon>Chelicerata</taxon>
        <taxon>Arachnida</taxon>
        <taxon>Araneae</taxon>
        <taxon>Araneomorphae</taxon>
        <taxon>Entelegynae</taxon>
        <taxon>Araneoidea</taxon>
        <taxon>Araneidae</taxon>
        <taxon>Araneus</taxon>
    </lineage>
</organism>
<dbReference type="Proteomes" id="UP000499080">
    <property type="component" value="Unassembled WGS sequence"/>
</dbReference>
<sequence length="167" mass="18794">SSRDLKKLLTDLELDDNLELGPSDLLRQRKHLTGNSIYDEVIKSVWLQRFPKQTQAILSISKDYLDNIAEMADKIITVYSTSEICPIAKVDSSPTSIDRGKLEALQVDIAALAQEFDEFSRNTISCSKSRELGGFPNVNPVQLKMNFAGIIVNLEGMRKNVYKRANF</sequence>
<gene>
    <name evidence="1" type="ORF">AVEN_5801_1</name>
</gene>
<dbReference type="AlphaFoldDB" id="A0A4Y2W178"/>
<name>A0A4Y2W178_ARAVE</name>
<comment type="caution">
    <text evidence="1">The sequence shown here is derived from an EMBL/GenBank/DDBJ whole genome shotgun (WGS) entry which is preliminary data.</text>
</comment>
<dbReference type="EMBL" id="BGPR01053933">
    <property type="protein sequence ID" value="GBO30722.1"/>
    <property type="molecule type" value="Genomic_DNA"/>
</dbReference>
<dbReference type="OrthoDB" id="6435121at2759"/>
<keyword evidence="2" id="KW-1185">Reference proteome</keyword>
<accession>A0A4Y2W178</accession>
<feature type="non-terminal residue" evidence="1">
    <location>
        <position position="1"/>
    </location>
</feature>
<reference evidence="1 2" key="1">
    <citation type="journal article" date="2019" name="Sci. Rep.">
        <title>Orb-weaving spider Araneus ventricosus genome elucidates the spidroin gene catalogue.</title>
        <authorList>
            <person name="Kono N."/>
            <person name="Nakamura H."/>
            <person name="Ohtoshi R."/>
            <person name="Moran D.A.P."/>
            <person name="Shinohara A."/>
            <person name="Yoshida Y."/>
            <person name="Fujiwara M."/>
            <person name="Mori M."/>
            <person name="Tomita M."/>
            <person name="Arakawa K."/>
        </authorList>
    </citation>
    <scope>NUCLEOTIDE SEQUENCE [LARGE SCALE GENOMIC DNA]</scope>
</reference>
<evidence type="ECO:0000313" key="1">
    <source>
        <dbReference type="EMBL" id="GBO30722.1"/>
    </source>
</evidence>
<proteinExistence type="predicted"/>
<protein>
    <submittedName>
        <fullName evidence="1">Uncharacterized protein</fullName>
    </submittedName>
</protein>
<dbReference type="PANTHER" id="PTHR33327">
    <property type="entry name" value="ENDONUCLEASE"/>
    <property type="match status" value="1"/>
</dbReference>